<sequence length="223" mass="24660">MVSGQVPRARNSTRAGPQPSNPPNTIHELARSRNLYNLIPIPKDVRWQKQLPDTANVNGGEDGTRSVQISAGSSSRDSPGDNLNPVIGGSATLHLGVNLFPSTWSREVRIQSTTRVGTAMEFNDQRSSLQPLKWDSDTGFCWISHLPPDQYEFANFSPKLCGIFKKAPVPLSRHLSPSSAFSLESRNFLDPLEWGRKTTEKTRHRTPSLREAPSVAVICFGKK</sequence>
<name>A0A8J6HAE2_TENMO</name>
<dbReference type="AlphaFoldDB" id="A0A8J6HAE2"/>
<feature type="region of interest" description="Disordered" evidence="1">
    <location>
        <begin position="1"/>
        <end position="27"/>
    </location>
</feature>
<dbReference type="Proteomes" id="UP000719412">
    <property type="component" value="Unassembled WGS sequence"/>
</dbReference>
<proteinExistence type="predicted"/>
<feature type="region of interest" description="Disordered" evidence="1">
    <location>
        <begin position="53"/>
        <end position="82"/>
    </location>
</feature>
<reference evidence="2" key="1">
    <citation type="journal article" date="2020" name="J Insects Food Feed">
        <title>The yellow mealworm (Tenebrio molitor) genome: a resource for the emerging insects as food and feed industry.</title>
        <authorList>
            <person name="Eriksson T."/>
            <person name="Andere A."/>
            <person name="Kelstrup H."/>
            <person name="Emery V."/>
            <person name="Picard C."/>
        </authorList>
    </citation>
    <scope>NUCLEOTIDE SEQUENCE</scope>
    <source>
        <strain evidence="2">Stoneville</strain>
        <tissue evidence="2">Whole head</tissue>
    </source>
</reference>
<accession>A0A8J6HAE2</accession>
<gene>
    <name evidence="2" type="ORF">GEV33_012652</name>
</gene>
<reference evidence="2" key="2">
    <citation type="submission" date="2021-08" db="EMBL/GenBank/DDBJ databases">
        <authorList>
            <person name="Eriksson T."/>
        </authorList>
    </citation>
    <scope>NUCLEOTIDE SEQUENCE</scope>
    <source>
        <strain evidence="2">Stoneville</strain>
        <tissue evidence="2">Whole head</tissue>
    </source>
</reference>
<evidence type="ECO:0000313" key="3">
    <source>
        <dbReference type="Proteomes" id="UP000719412"/>
    </source>
</evidence>
<evidence type="ECO:0000256" key="1">
    <source>
        <dbReference type="SAM" id="MobiDB-lite"/>
    </source>
</evidence>
<keyword evidence="3" id="KW-1185">Reference proteome</keyword>
<evidence type="ECO:0000313" key="2">
    <source>
        <dbReference type="EMBL" id="KAH0810138.1"/>
    </source>
</evidence>
<comment type="caution">
    <text evidence="2">The sequence shown here is derived from an EMBL/GenBank/DDBJ whole genome shotgun (WGS) entry which is preliminary data.</text>
</comment>
<protein>
    <submittedName>
        <fullName evidence="2">Uncharacterized protein</fullName>
    </submittedName>
</protein>
<dbReference type="EMBL" id="JABDTM020027698">
    <property type="protein sequence ID" value="KAH0810138.1"/>
    <property type="molecule type" value="Genomic_DNA"/>
</dbReference>
<organism evidence="2 3">
    <name type="scientific">Tenebrio molitor</name>
    <name type="common">Yellow mealworm beetle</name>
    <dbReference type="NCBI Taxonomy" id="7067"/>
    <lineage>
        <taxon>Eukaryota</taxon>
        <taxon>Metazoa</taxon>
        <taxon>Ecdysozoa</taxon>
        <taxon>Arthropoda</taxon>
        <taxon>Hexapoda</taxon>
        <taxon>Insecta</taxon>
        <taxon>Pterygota</taxon>
        <taxon>Neoptera</taxon>
        <taxon>Endopterygota</taxon>
        <taxon>Coleoptera</taxon>
        <taxon>Polyphaga</taxon>
        <taxon>Cucujiformia</taxon>
        <taxon>Tenebrionidae</taxon>
        <taxon>Tenebrio</taxon>
    </lineage>
</organism>
<feature type="compositionally biased region" description="Polar residues" evidence="1">
    <location>
        <begin position="65"/>
        <end position="77"/>
    </location>
</feature>